<keyword evidence="3" id="KW-1003">Cell membrane</keyword>
<dbReference type="PROSITE" id="PS50893">
    <property type="entry name" value="ABC_TRANSPORTER_2"/>
    <property type="match status" value="1"/>
</dbReference>
<dbReference type="PROSITE" id="PS00211">
    <property type="entry name" value="ABC_TRANSPORTER_1"/>
    <property type="match status" value="1"/>
</dbReference>
<dbReference type="SUPFAM" id="SSF52540">
    <property type="entry name" value="P-loop containing nucleoside triphosphate hydrolases"/>
    <property type="match status" value="1"/>
</dbReference>
<dbReference type="PANTHER" id="PTHR43776">
    <property type="entry name" value="TRANSPORT ATP-BINDING PROTEIN"/>
    <property type="match status" value="1"/>
</dbReference>
<dbReference type="PANTHER" id="PTHR43776:SF7">
    <property type="entry name" value="D,D-DIPEPTIDE TRANSPORT ATP-BINDING PROTEIN DDPF-RELATED"/>
    <property type="match status" value="1"/>
</dbReference>
<dbReference type="AlphaFoldDB" id="A0A370F6Q8"/>
<dbReference type="Pfam" id="PF08352">
    <property type="entry name" value="oligo_HPY"/>
    <property type="match status" value="1"/>
</dbReference>
<dbReference type="InterPro" id="IPR003593">
    <property type="entry name" value="AAA+_ATPase"/>
</dbReference>
<keyword evidence="2" id="KW-0813">Transport</keyword>
<dbReference type="GO" id="GO:0015833">
    <property type="term" value="P:peptide transport"/>
    <property type="evidence" value="ECO:0007669"/>
    <property type="project" value="InterPro"/>
</dbReference>
<evidence type="ECO:0000259" key="7">
    <source>
        <dbReference type="PROSITE" id="PS50893"/>
    </source>
</evidence>
<feature type="domain" description="ABC transporter" evidence="7">
    <location>
        <begin position="29"/>
        <end position="281"/>
    </location>
</feature>
<keyword evidence="3" id="KW-0472">Membrane</keyword>
<dbReference type="InterPro" id="IPR050319">
    <property type="entry name" value="ABC_transp_ATP-bind"/>
</dbReference>
<dbReference type="Gene3D" id="3.40.50.300">
    <property type="entry name" value="P-loop containing nucleotide triphosphate hydrolases"/>
    <property type="match status" value="1"/>
</dbReference>
<evidence type="ECO:0000256" key="6">
    <source>
        <dbReference type="SAM" id="MobiDB-lite"/>
    </source>
</evidence>
<evidence type="ECO:0000256" key="3">
    <source>
        <dbReference type="ARBA" id="ARBA00022475"/>
    </source>
</evidence>
<keyword evidence="5 8" id="KW-0067">ATP-binding</keyword>
<organism evidence="8 9">
    <name type="scientific">Pseudacidovorax intermedius</name>
    <dbReference type="NCBI Taxonomy" id="433924"/>
    <lineage>
        <taxon>Bacteria</taxon>
        <taxon>Pseudomonadati</taxon>
        <taxon>Pseudomonadota</taxon>
        <taxon>Betaproteobacteria</taxon>
        <taxon>Burkholderiales</taxon>
        <taxon>Comamonadaceae</taxon>
        <taxon>Pseudacidovorax</taxon>
    </lineage>
</organism>
<dbReference type="Pfam" id="PF00005">
    <property type="entry name" value="ABC_tran"/>
    <property type="match status" value="1"/>
</dbReference>
<dbReference type="Proteomes" id="UP000255265">
    <property type="component" value="Unassembled WGS sequence"/>
</dbReference>
<sequence length="305" mass="32600">MTGHTMTPDALAASTAAEDRTSTIAAPLLEARAVGRSFAQRGTGGLWRARQTQLAVDGVSMQIHPGEVVALVGESGSGKTTLGRMLLGLTAPSSGQVLFRGEDVAGLRGEAWQRFRREVQVVFQDTGGSLNPRHTIGQSVALPLRHNRGLDAAASAREVDALLEQVGLPPAHFRHRLPHELSGGQRQRVGIARALASQPAVIVADEPVSALDVSIRAQILRLMAELQRERGLAYLFITHDLGVVRALADRVLVMTGGRVVESGSADEVLERPQHAYTQRLLAATPVPDPGRQSVREASTTQRLNA</sequence>
<dbReference type="InterPro" id="IPR003439">
    <property type="entry name" value="ABC_transporter-like_ATP-bd"/>
</dbReference>
<dbReference type="InterPro" id="IPR027417">
    <property type="entry name" value="P-loop_NTPase"/>
</dbReference>
<keyword evidence="4" id="KW-0547">Nucleotide-binding</keyword>
<dbReference type="InterPro" id="IPR017871">
    <property type="entry name" value="ABC_transporter-like_CS"/>
</dbReference>
<accession>A0A370F6Q8</accession>
<evidence type="ECO:0000313" key="9">
    <source>
        <dbReference type="Proteomes" id="UP000255265"/>
    </source>
</evidence>
<evidence type="ECO:0000313" key="8">
    <source>
        <dbReference type="EMBL" id="RDI17019.1"/>
    </source>
</evidence>
<dbReference type="GO" id="GO:0016887">
    <property type="term" value="F:ATP hydrolysis activity"/>
    <property type="evidence" value="ECO:0007669"/>
    <property type="project" value="InterPro"/>
</dbReference>
<reference evidence="8 9" key="1">
    <citation type="submission" date="2018-07" db="EMBL/GenBank/DDBJ databases">
        <title>Genomic Encyclopedia of Type Strains, Phase IV (KMG-IV): sequencing the most valuable type-strain genomes for metagenomic binning, comparative biology and taxonomic classification.</title>
        <authorList>
            <person name="Goeker M."/>
        </authorList>
    </citation>
    <scope>NUCLEOTIDE SEQUENCE [LARGE SCALE GENOMIC DNA]</scope>
    <source>
        <strain evidence="8 9">DSM 21352</strain>
    </source>
</reference>
<dbReference type="EMBL" id="QQAV01000018">
    <property type="protein sequence ID" value="RDI17019.1"/>
    <property type="molecule type" value="Genomic_DNA"/>
</dbReference>
<proteinExistence type="inferred from homology"/>
<comment type="caution">
    <text evidence="8">The sequence shown here is derived from an EMBL/GenBank/DDBJ whole genome shotgun (WGS) entry which is preliminary data.</text>
</comment>
<dbReference type="GO" id="GO:0005524">
    <property type="term" value="F:ATP binding"/>
    <property type="evidence" value="ECO:0007669"/>
    <property type="project" value="UniProtKB-KW"/>
</dbReference>
<evidence type="ECO:0000256" key="1">
    <source>
        <dbReference type="ARBA" id="ARBA00005417"/>
    </source>
</evidence>
<keyword evidence="9" id="KW-1185">Reference proteome</keyword>
<dbReference type="RefSeq" id="WP_017761136.1">
    <property type="nucleotide sequence ID" value="NZ_QQAV01000018.1"/>
</dbReference>
<evidence type="ECO:0000256" key="4">
    <source>
        <dbReference type="ARBA" id="ARBA00022741"/>
    </source>
</evidence>
<gene>
    <name evidence="8" type="ORF">DFR41_11847</name>
</gene>
<evidence type="ECO:0000256" key="2">
    <source>
        <dbReference type="ARBA" id="ARBA00022448"/>
    </source>
</evidence>
<feature type="region of interest" description="Disordered" evidence="6">
    <location>
        <begin position="284"/>
        <end position="305"/>
    </location>
</feature>
<evidence type="ECO:0000256" key="5">
    <source>
        <dbReference type="ARBA" id="ARBA00022840"/>
    </source>
</evidence>
<protein>
    <submittedName>
        <fullName evidence="8">Peptide/nickel transport system ATP-binding protein</fullName>
    </submittedName>
</protein>
<name>A0A370F6Q8_9BURK</name>
<feature type="compositionally biased region" description="Polar residues" evidence="6">
    <location>
        <begin position="295"/>
        <end position="305"/>
    </location>
</feature>
<comment type="similarity">
    <text evidence="1">Belongs to the ABC transporter superfamily.</text>
</comment>
<dbReference type="SMART" id="SM00382">
    <property type="entry name" value="AAA"/>
    <property type="match status" value="1"/>
</dbReference>
<dbReference type="InterPro" id="IPR013563">
    <property type="entry name" value="Oligopep_ABC_C"/>
</dbReference>
<dbReference type="CDD" id="cd03257">
    <property type="entry name" value="ABC_NikE_OppD_transporters"/>
    <property type="match status" value="1"/>
</dbReference>
<dbReference type="GO" id="GO:0055085">
    <property type="term" value="P:transmembrane transport"/>
    <property type="evidence" value="ECO:0007669"/>
    <property type="project" value="UniProtKB-ARBA"/>
</dbReference>